<reference evidence="15 16" key="1">
    <citation type="submission" date="2018-05" db="EMBL/GenBank/DDBJ databases">
        <title>The Hungate 1000. A catalogue of reference genomes from the rumen microbiome.</title>
        <authorList>
            <person name="Kelly W."/>
        </authorList>
    </citation>
    <scope>NUCLEOTIDE SEQUENCE [LARGE SCALE GENOMIC DNA]</scope>
    <source>
        <strain evidence="15 16">NLAE-zl-C242</strain>
    </source>
</reference>
<evidence type="ECO:0000256" key="3">
    <source>
        <dbReference type="ARBA" id="ARBA00012438"/>
    </source>
</evidence>
<evidence type="ECO:0000256" key="4">
    <source>
        <dbReference type="ARBA" id="ARBA00018672"/>
    </source>
</evidence>
<keyword evidence="16" id="KW-1185">Reference proteome</keyword>
<protein>
    <recommendedName>
        <fullName evidence="9">Circadian input-output histidine kinase CikA</fullName>
        <ecNumber evidence="3">2.7.13.3</ecNumber>
    </recommendedName>
    <alternativeName>
        <fullName evidence="4">Stage 0 sporulation protein A homolog</fullName>
    </alternativeName>
</protein>
<dbReference type="PANTHER" id="PTHR45339">
    <property type="entry name" value="HYBRID SIGNAL TRANSDUCTION HISTIDINE KINASE J"/>
    <property type="match status" value="1"/>
</dbReference>
<dbReference type="GO" id="GO:0000155">
    <property type="term" value="F:phosphorelay sensor kinase activity"/>
    <property type="evidence" value="ECO:0007669"/>
    <property type="project" value="InterPro"/>
</dbReference>
<dbReference type="AlphaFoldDB" id="A0A2Y9BFD7"/>
<keyword evidence="6 15" id="KW-0808">Transferase</keyword>
<keyword evidence="11" id="KW-0812">Transmembrane</keyword>
<dbReference type="CDD" id="cd16922">
    <property type="entry name" value="HATPase_EvgS-ArcB-TorS-like"/>
    <property type="match status" value="1"/>
</dbReference>
<evidence type="ECO:0000259" key="14">
    <source>
        <dbReference type="PROSITE" id="PS50110"/>
    </source>
</evidence>
<comment type="function">
    <text evidence="8">May play the central regulatory role in sporulation. It may be an element of the effector pathway responsible for the activation of sporulation genes in response to nutritional stress. Spo0A may act in concert with spo0H (a sigma factor) to control the expression of some genes that are critical to the sporulation process.</text>
</comment>
<evidence type="ECO:0000313" key="16">
    <source>
        <dbReference type="Proteomes" id="UP000245845"/>
    </source>
</evidence>
<dbReference type="InterPro" id="IPR001638">
    <property type="entry name" value="Solute-binding_3/MltF_N"/>
</dbReference>
<dbReference type="EC" id="2.7.13.3" evidence="3"/>
<evidence type="ECO:0000256" key="11">
    <source>
        <dbReference type="SAM" id="Phobius"/>
    </source>
</evidence>
<dbReference type="SUPFAM" id="SSF55874">
    <property type="entry name" value="ATPase domain of HSP90 chaperone/DNA topoisomerase II/histidine kinase"/>
    <property type="match status" value="1"/>
</dbReference>
<dbReference type="PRINTS" id="PR00344">
    <property type="entry name" value="BCTRLSENSOR"/>
</dbReference>
<feature type="modified residue" description="4-aspartylphosphate" evidence="10">
    <location>
        <position position="861"/>
    </location>
</feature>
<dbReference type="Pfam" id="PF02518">
    <property type="entry name" value="HATPase_c"/>
    <property type="match status" value="1"/>
</dbReference>
<organism evidence="15 16">
    <name type="scientific">Faecalicatena orotica</name>
    <dbReference type="NCBI Taxonomy" id="1544"/>
    <lineage>
        <taxon>Bacteria</taxon>
        <taxon>Bacillati</taxon>
        <taxon>Bacillota</taxon>
        <taxon>Clostridia</taxon>
        <taxon>Lachnospirales</taxon>
        <taxon>Lachnospiraceae</taxon>
        <taxon>Faecalicatena</taxon>
    </lineage>
</organism>
<dbReference type="Gene3D" id="1.10.287.130">
    <property type="match status" value="1"/>
</dbReference>
<dbReference type="PROSITE" id="PS50110">
    <property type="entry name" value="RESPONSE_REGULATORY"/>
    <property type="match status" value="1"/>
</dbReference>
<dbReference type="InterPro" id="IPR004358">
    <property type="entry name" value="Sig_transdc_His_kin-like_C"/>
</dbReference>
<evidence type="ECO:0000313" key="15">
    <source>
        <dbReference type="EMBL" id="PWJ30841.1"/>
    </source>
</evidence>
<dbReference type="PANTHER" id="PTHR45339:SF5">
    <property type="entry name" value="HISTIDINE KINASE"/>
    <property type="match status" value="1"/>
</dbReference>
<proteinExistence type="inferred from homology"/>
<dbReference type="SMART" id="SM00388">
    <property type="entry name" value="HisKA"/>
    <property type="match status" value="1"/>
</dbReference>
<dbReference type="FunFam" id="3.30.565.10:FF:000010">
    <property type="entry name" value="Sensor histidine kinase RcsC"/>
    <property type="match status" value="1"/>
</dbReference>
<dbReference type="PROSITE" id="PS50109">
    <property type="entry name" value="HIS_KIN"/>
    <property type="match status" value="1"/>
</dbReference>
<sequence>MPGFNKNILKHSRIYFFSVMLLFLLFTNSKNVLAEEDADEKVLRVPYPKTAGFTETDEYGRRHGLIVDYLNEIAKYTGWKYEYIDVTDAVEMLERFNAGEFDLISGQYYVEGMEEYYAYPDYNIGFSKSVLQARRDDESIRNFDWNSINGKTIGVYKNAKENIRRLEIMLESNQVEYTLKYYDYSELRDGSLFPYLEEGDIDLVLANNTEYVEGFRVVQEFDSQPIYIVTSPDKQEILDGLNMALGKIAESNPNFASERYKVNFENSRISSIYLTKEEKQYVEEKGVVSVAVVRNWHPLFCMESKSGTHDGVIPDILKKVEEFSGLQFEYIYAGSYAEALDLVNQGKADMLGAFLGQDEEGAGQNLALSTPYTALNDIIARNKKTSFPSKGLTGAVIKGRSLPAEIEADEVKYFDNALDALKAVNSGDVDFFYGVSYYIEQAIQRQYLANVIPNTLINDQNNICFAVKSPARTDLLLIMNKAISSLSTEEKDILLSQNLITSGETSFSLKAMIYADPFTFVIIIGGIAVLFIVLAGMIAMSRVRAARMQSSLERAEAENHAKGEFLSRMSHEIRTPMNAIVGLSDLTYMMDGVPVKARENLQKIRSSCHYLLRLISDILDMSRIESGMMTITKDPFSIGRVLNEIESMMTADAGRRQIHFSMEMQLEEEYLIGDAVRLKQVLTNLISNAFKFTPEGGTVRVCVNKTGGDASHVSYCFRVIDSGVGISRENQQRIFEAFEQVGTNYSKSQGTGLGLAISKTIVELMGGELKLSSEKGKGSEFYFTAEFPVSAGRGETEETAEVYDFSGSKILLAEDNDLNAEISKELLKMQGAKVQRAVNGEEAAEMFQNSGAGEFQMILMDIQMPVMDGLEACRRIRNMEHADAKTIPVIAMTANSFKEDEDAALEAGMNDFLTKPVDVARLYQVMNKAIKKS</sequence>
<dbReference type="InterPro" id="IPR005467">
    <property type="entry name" value="His_kinase_dom"/>
</dbReference>
<dbReference type="InterPro" id="IPR003594">
    <property type="entry name" value="HATPase_dom"/>
</dbReference>
<dbReference type="Gene3D" id="3.40.190.10">
    <property type="entry name" value="Periplasmic binding protein-like II"/>
    <property type="match status" value="4"/>
</dbReference>
<name>A0A2Y9BFD7_9FIRM</name>
<comment type="catalytic activity">
    <reaction evidence="1">
        <text>ATP + protein L-histidine = ADP + protein N-phospho-L-histidine.</text>
        <dbReference type="EC" id="2.7.13.3"/>
    </reaction>
</comment>
<dbReference type="SMART" id="SM00387">
    <property type="entry name" value="HATPase_c"/>
    <property type="match status" value="1"/>
</dbReference>
<evidence type="ECO:0000256" key="2">
    <source>
        <dbReference type="ARBA" id="ARBA00006402"/>
    </source>
</evidence>
<accession>A0A2Y9BFD7</accession>
<keyword evidence="11" id="KW-1133">Transmembrane helix</keyword>
<keyword evidence="7" id="KW-0902">Two-component regulatory system</keyword>
<evidence type="ECO:0000256" key="8">
    <source>
        <dbReference type="ARBA" id="ARBA00024867"/>
    </source>
</evidence>
<dbReference type="InterPro" id="IPR036097">
    <property type="entry name" value="HisK_dim/P_sf"/>
</dbReference>
<feature type="signal peptide" evidence="12">
    <location>
        <begin position="1"/>
        <end position="34"/>
    </location>
</feature>
<dbReference type="RefSeq" id="WP_109730466.1">
    <property type="nucleotide sequence ID" value="NZ_BAAACK010000004.1"/>
</dbReference>
<evidence type="ECO:0000256" key="5">
    <source>
        <dbReference type="ARBA" id="ARBA00022553"/>
    </source>
</evidence>
<evidence type="ECO:0000256" key="1">
    <source>
        <dbReference type="ARBA" id="ARBA00000085"/>
    </source>
</evidence>
<dbReference type="SUPFAM" id="SSF53850">
    <property type="entry name" value="Periplasmic binding protein-like II"/>
    <property type="match status" value="2"/>
</dbReference>
<dbReference type="Gene3D" id="3.40.50.2300">
    <property type="match status" value="1"/>
</dbReference>
<dbReference type="Proteomes" id="UP000245845">
    <property type="component" value="Unassembled WGS sequence"/>
</dbReference>
<comment type="similarity">
    <text evidence="2">In the N-terminal section; belongs to the phytochrome family.</text>
</comment>
<evidence type="ECO:0000259" key="13">
    <source>
        <dbReference type="PROSITE" id="PS50109"/>
    </source>
</evidence>
<keyword evidence="12" id="KW-0732">Signal</keyword>
<dbReference type="Pfam" id="PF00497">
    <property type="entry name" value="SBP_bac_3"/>
    <property type="match status" value="2"/>
</dbReference>
<dbReference type="InterPro" id="IPR001789">
    <property type="entry name" value="Sig_transdc_resp-reg_receiver"/>
</dbReference>
<gene>
    <name evidence="15" type="ORF">A8806_103246</name>
</gene>
<evidence type="ECO:0000256" key="7">
    <source>
        <dbReference type="ARBA" id="ARBA00023012"/>
    </source>
</evidence>
<dbReference type="SMART" id="SM00062">
    <property type="entry name" value="PBPb"/>
    <property type="match status" value="2"/>
</dbReference>
<dbReference type="CDD" id="cd17546">
    <property type="entry name" value="REC_hyHK_CKI1_RcsC-like"/>
    <property type="match status" value="1"/>
</dbReference>
<comment type="caution">
    <text evidence="15">The sequence shown here is derived from an EMBL/GenBank/DDBJ whole genome shotgun (WGS) entry which is preliminary data.</text>
</comment>
<keyword evidence="5 10" id="KW-0597">Phosphoprotein</keyword>
<dbReference type="SUPFAM" id="SSF47384">
    <property type="entry name" value="Homodimeric domain of signal transducing histidine kinase"/>
    <property type="match status" value="1"/>
</dbReference>
<keyword evidence="6 15" id="KW-0418">Kinase</keyword>
<feature type="transmembrane region" description="Helical" evidence="11">
    <location>
        <begin position="518"/>
        <end position="540"/>
    </location>
</feature>
<evidence type="ECO:0000256" key="6">
    <source>
        <dbReference type="ARBA" id="ARBA00022777"/>
    </source>
</evidence>
<evidence type="ECO:0000256" key="9">
    <source>
        <dbReference type="ARBA" id="ARBA00074306"/>
    </source>
</evidence>
<keyword evidence="11" id="KW-0472">Membrane</keyword>
<dbReference type="InterPro" id="IPR011006">
    <property type="entry name" value="CheY-like_superfamily"/>
</dbReference>
<evidence type="ECO:0000256" key="12">
    <source>
        <dbReference type="SAM" id="SignalP"/>
    </source>
</evidence>
<dbReference type="CDD" id="cd01007">
    <property type="entry name" value="PBP2_BvgS_HisK_like"/>
    <property type="match status" value="1"/>
</dbReference>
<feature type="chain" id="PRO_5043162159" description="Circadian input-output histidine kinase CikA" evidence="12">
    <location>
        <begin position="35"/>
        <end position="933"/>
    </location>
</feature>
<dbReference type="EMBL" id="QGDL01000003">
    <property type="protein sequence ID" value="PWJ30841.1"/>
    <property type="molecule type" value="Genomic_DNA"/>
</dbReference>
<evidence type="ECO:0000256" key="10">
    <source>
        <dbReference type="PROSITE-ProRule" id="PRU00169"/>
    </source>
</evidence>
<dbReference type="OrthoDB" id="9810305at2"/>
<dbReference type="Pfam" id="PF00512">
    <property type="entry name" value="HisKA"/>
    <property type="match status" value="1"/>
</dbReference>
<dbReference type="SUPFAM" id="SSF52172">
    <property type="entry name" value="CheY-like"/>
    <property type="match status" value="1"/>
</dbReference>
<dbReference type="Pfam" id="PF00072">
    <property type="entry name" value="Response_reg"/>
    <property type="match status" value="1"/>
</dbReference>
<dbReference type="InterPro" id="IPR036890">
    <property type="entry name" value="HATPase_C_sf"/>
</dbReference>
<dbReference type="SMART" id="SM00448">
    <property type="entry name" value="REC"/>
    <property type="match status" value="1"/>
</dbReference>
<feature type="domain" description="Response regulatory" evidence="14">
    <location>
        <begin position="809"/>
        <end position="930"/>
    </location>
</feature>
<feature type="domain" description="Histidine kinase" evidence="13">
    <location>
        <begin position="568"/>
        <end position="789"/>
    </location>
</feature>
<dbReference type="CDD" id="cd00082">
    <property type="entry name" value="HisKA"/>
    <property type="match status" value="1"/>
</dbReference>
<dbReference type="InterPro" id="IPR003661">
    <property type="entry name" value="HisK_dim/P_dom"/>
</dbReference>
<dbReference type="Gene3D" id="3.30.565.10">
    <property type="entry name" value="Histidine kinase-like ATPase, C-terminal domain"/>
    <property type="match status" value="1"/>
</dbReference>